<feature type="region of interest" description="Disordered" evidence="1">
    <location>
        <begin position="1"/>
        <end position="28"/>
    </location>
</feature>
<feature type="compositionally biased region" description="Polar residues" evidence="1">
    <location>
        <begin position="107"/>
        <end position="117"/>
    </location>
</feature>
<feature type="compositionally biased region" description="Polar residues" evidence="1">
    <location>
        <begin position="357"/>
        <end position="376"/>
    </location>
</feature>
<dbReference type="EMBL" id="JMSE01001106">
    <property type="protein sequence ID" value="KDN64678.1"/>
    <property type="molecule type" value="Genomic_DNA"/>
</dbReference>
<keyword evidence="3" id="KW-1185">Reference proteome</keyword>
<dbReference type="AlphaFoldDB" id="A0A066X6E1"/>
<dbReference type="OMA" id="ECLMILV"/>
<protein>
    <submittedName>
        <fullName evidence="2">Uncharacterized protein</fullName>
    </submittedName>
</protein>
<dbReference type="Proteomes" id="UP000027238">
    <property type="component" value="Unassembled WGS sequence"/>
</dbReference>
<dbReference type="OrthoDB" id="4850545at2759"/>
<feature type="compositionally biased region" description="Polar residues" evidence="1">
    <location>
        <begin position="88"/>
        <end position="97"/>
    </location>
</feature>
<reference evidence="3" key="1">
    <citation type="journal article" date="2014" name="Genome Announc.">
        <title>Draft genome sequence of Colletotrichum sublineola, a destructive pathogen of cultivated sorghum.</title>
        <authorList>
            <person name="Baroncelli R."/>
            <person name="Sanz-Martin J.M."/>
            <person name="Rech G.E."/>
            <person name="Sukno S.A."/>
            <person name="Thon M.R."/>
        </authorList>
    </citation>
    <scope>NUCLEOTIDE SEQUENCE [LARGE SCALE GENOMIC DNA]</scope>
    <source>
        <strain evidence="3">TX430BB</strain>
    </source>
</reference>
<evidence type="ECO:0000313" key="2">
    <source>
        <dbReference type="EMBL" id="KDN64678.1"/>
    </source>
</evidence>
<feature type="region of interest" description="Disordered" evidence="1">
    <location>
        <begin position="340"/>
        <end position="405"/>
    </location>
</feature>
<accession>A0A066X6E1</accession>
<comment type="caution">
    <text evidence="2">The sequence shown here is derived from an EMBL/GenBank/DDBJ whole genome shotgun (WGS) entry which is preliminary data.</text>
</comment>
<sequence>MTPEEEVNMVRQSTKEAEEIPQEGQYKEEGIYAIRQGDAQEAKDTIDPYPVPRAYTKIRLSLRARQPPLTYLKSTAKPKTREQREDTQFQQASSYRNPSFKLPPPSSENSAQASPTPMTVMVKRSQDRESTTPTAQFNSRIVPSNSPTSRQLTNLIKLYSNNPTSKYTGSQYETINSKLPTFYKLYDRVRIPTSRYRAAVIIMLSSNAQEYYSINLRRFTGDFNALIANIKSEFKGDEVHSARIAELRRITFESIARNNPRKSKREILNLLIKKVTQLVRATTRNSMPKDEEYRNTLINYCRGVPEYAVALLSPPATYNALYAQLRNGVANTILFPTTTVTHSRKQTRRVKTREIEATSQQRGASSTRNPDASQPSIPKKNATLHAITKDNPREEETAEEKPTTDKVFTFNDQYSAATFQGIMPDTGAARVSTVSQQQYTTLKRHLNRELPLDTSRAGEATIRFGSGNHFKSTGTVEVPTPVGNLTFHVMDSNTPFLFCLKDMDRHRVKFNNLTNTLVKGDTIVPVVRKWGHTWMLLEQPKRTVAQHHLTDGKLQQIHRRFSHPSVQHLHKVL</sequence>
<feature type="compositionally biased region" description="Basic residues" evidence="1">
    <location>
        <begin position="342"/>
        <end position="351"/>
    </location>
</feature>
<gene>
    <name evidence="2" type="ORF">CSUB01_12316</name>
</gene>
<dbReference type="HOGENOM" id="CLU_475658_0_0_1"/>
<evidence type="ECO:0000256" key="1">
    <source>
        <dbReference type="SAM" id="MobiDB-lite"/>
    </source>
</evidence>
<proteinExistence type="predicted"/>
<organism evidence="2 3">
    <name type="scientific">Colletotrichum sublineola</name>
    <name type="common">Sorghum anthracnose fungus</name>
    <dbReference type="NCBI Taxonomy" id="1173701"/>
    <lineage>
        <taxon>Eukaryota</taxon>
        <taxon>Fungi</taxon>
        <taxon>Dikarya</taxon>
        <taxon>Ascomycota</taxon>
        <taxon>Pezizomycotina</taxon>
        <taxon>Sordariomycetes</taxon>
        <taxon>Hypocreomycetidae</taxon>
        <taxon>Glomerellales</taxon>
        <taxon>Glomerellaceae</taxon>
        <taxon>Colletotrichum</taxon>
        <taxon>Colletotrichum graminicola species complex</taxon>
    </lineage>
</organism>
<feature type="region of interest" description="Disordered" evidence="1">
    <location>
        <begin position="59"/>
        <end position="148"/>
    </location>
</feature>
<name>A0A066X6E1_COLSU</name>
<evidence type="ECO:0000313" key="3">
    <source>
        <dbReference type="Proteomes" id="UP000027238"/>
    </source>
</evidence>
<dbReference type="eggNOG" id="KOG0017">
    <property type="taxonomic scope" value="Eukaryota"/>
</dbReference>
<feature type="compositionally biased region" description="Basic and acidic residues" evidence="1">
    <location>
        <begin position="387"/>
        <end position="404"/>
    </location>
</feature>
<feature type="compositionally biased region" description="Polar residues" evidence="1">
    <location>
        <begin position="131"/>
        <end position="148"/>
    </location>
</feature>